<proteinExistence type="predicted"/>
<accession>A0A9P6WY34</accession>
<gene>
    <name evidence="1" type="ORF">G6F64_012294</name>
</gene>
<name>A0A9P6WY34_RHIOR</name>
<protein>
    <submittedName>
        <fullName evidence="1">Uncharacterized protein</fullName>
    </submittedName>
</protein>
<evidence type="ECO:0000313" key="2">
    <source>
        <dbReference type="Proteomes" id="UP000716291"/>
    </source>
</evidence>
<dbReference type="Proteomes" id="UP000716291">
    <property type="component" value="Unassembled WGS sequence"/>
</dbReference>
<sequence>MATLESSDFVTNLCDKRYADALGKNTTTENEEFFIESSSGFEKENVNHSLGDTLKLLAECSSALLHVIKHNKKASIDTITKKCTFGVQVIKQTLTLTKVSLSKSGKWKLVEVRSACTPTSWELRSHWNILFEMLATIYHELLQQRELDVQITNEVCRLVELPSVSVVDHFSNA</sequence>
<dbReference type="EMBL" id="JAANQT010003627">
    <property type="protein sequence ID" value="KAG1300886.1"/>
    <property type="molecule type" value="Genomic_DNA"/>
</dbReference>
<dbReference type="OrthoDB" id="2216857at2759"/>
<dbReference type="AlphaFoldDB" id="A0A9P6WY34"/>
<comment type="caution">
    <text evidence="1">The sequence shown here is derived from an EMBL/GenBank/DDBJ whole genome shotgun (WGS) entry which is preliminary data.</text>
</comment>
<evidence type="ECO:0000313" key="1">
    <source>
        <dbReference type="EMBL" id="KAG1300886.1"/>
    </source>
</evidence>
<organism evidence="1 2">
    <name type="scientific">Rhizopus oryzae</name>
    <name type="common">Mucormycosis agent</name>
    <name type="synonym">Rhizopus arrhizus var. delemar</name>
    <dbReference type="NCBI Taxonomy" id="64495"/>
    <lineage>
        <taxon>Eukaryota</taxon>
        <taxon>Fungi</taxon>
        <taxon>Fungi incertae sedis</taxon>
        <taxon>Mucoromycota</taxon>
        <taxon>Mucoromycotina</taxon>
        <taxon>Mucoromycetes</taxon>
        <taxon>Mucorales</taxon>
        <taxon>Mucorineae</taxon>
        <taxon>Rhizopodaceae</taxon>
        <taxon>Rhizopus</taxon>
    </lineage>
</organism>
<keyword evidence="2" id="KW-1185">Reference proteome</keyword>
<reference evidence="1" key="1">
    <citation type="journal article" date="2020" name="Microb. Genom.">
        <title>Genetic diversity of clinical and environmental Mucorales isolates obtained from an investigation of mucormycosis cases among solid organ transplant recipients.</title>
        <authorList>
            <person name="Nguyen M.H."/>
            <person name="Kaul D."/>
            <person name="Muto C."/>
            <person name="Cheng S.J."/>
            <person name="Richter R.A."/>
            <person name="Bruno V.M."/>
            <person name="Liu G."/>
            <person name="Beyhan S."/>
            <person name="Sundermann A.J."/>
            <person name="Mounaud S."/>
            <person name="Pasculle A.W."/>
            <person name="Nierman W.C."/>
            <person name="Driscoll E."/>
            <person name="Cumbie R."/>
            <person name="Clancy C.J."/>
            <person name="Dupont C.L."/>
        </authorList>
    </citation>
    <scope>NUCLEOTIDE SEQUENCE</scope>
    <source>
        <strain evidence="1">GL11</strain>
    </source>
</reference>